<keyword evidence="2 5" id="KW-0238">DNA-binding</keyword>
<dbReference type="InterPro" id="IPR050224">
    <property type="entry name" value="TALE_homeobox"/>
</dbReference>
<keyword evidence="4 5" id="KW-0539">Nucleus</keyword>
<dbReference type="PANTHER" id="PTHR11850">
    <property type="entry name" value="HOMEOBOX PROTEIN TRANSCRIPTION FACTORS"/>
    <property type="match status" value="1"/>
</dbReference>
<reference evidence="7" key="1">
    <citation type="submission" date="2020-05" db="EMBL/GenBank/DDBJ databases">
        <title>WGS assembly of Panicum virgatum.</title>
        <authorList>
            <person name="Lovell J.T."/>
            <person name="Jenkins J."/>
            <person name="Shu S."/>
            <person name="Juenger T.E."/>
            <person name="Schmutz J."/>
        </authorList>
    </citation>
    <scope>NUCLEOTIDE SEQUENCE</scope>
    <source>
        <strain evidence="7">AP13</strain>
    </source>
</reference>
<dbReference type="SUPFAM" id="SSF46689">
    <property type="entry name" value="Homeodomain-like"/>
    <property type="match status" value="1"/>
</dbReference>
<evidence type="ECO:0000313" key="7">
    <source>
        <dbReference type="EMBL" id="KAG2604670.1"/>
    </source>
</evidence>
<dbReference type="GO" id="GO:0003677">
    <property type="term" value="F:DNA binding"/>
    <property type="evidence" value="ECO:0007669"/>
    <property type="project" value="UniProtKB-UniRule"/>
</dbReference>
<dbReference type="InterPro" id="IPR009057">
    <property type="entry name" value="Homeodomain-like_sf"/>
</dbReference>
<comment type="subcellular location">
    <subcellularLocation>
        <location evidence="1 5">Nucleus</location>
    </subcellularLocation>
</comment>
<evidence type="ECO:0000256" key="4">
    <source>
        <dbReference type="ARBA" id="ARBA00023242"/>
    </source>
</evidence>
<comment type="caution">
    <text evidence="7">The sequence shown here is derived from an EMBL/GenBank/DDBJ whole genome shotgun (WGS) entry which is preliminary data.</text>
</comment>
<keyword evidence="8" id="KW-1185">Reference proteome</keyword>
<dbReference type="GO" id="GO:0005634">
    <property type="term" value="C:nucleus"/>
    <property type="evidence" value="ECO:0007669"/>
    <property type="project" value="UniProtKB-SubCell"/>
</dbReference>
<evidence type="ECO:0000313" key="8">
    <source>
        <dbReference type="Proteomes" id="UP000823388"/>
    </source>
</evidence>
<proteinExistence type="predicted"/>
<dbReference type="Gene3D" id="1.10.10.60">
    <property type="entry name" value="Homeodomain-like"/>
    <property type="match status" value="1"/>
</dbReference>
<accession>A0A8T0T0R4</accession>
<dbReference type="Proteomes" id="UP000823388">
    <property type="component" value="Chromosome 4N"/>
</dbReference>
<sequence>MISFEWLVQEDDKAKLVEETGLQLKQINNWFINQRKRNWHNNSQTSTLKSKRKR</sequence>
<evidence type="ECO:0000256" key="2">
    <source>
        <dbReference type="ARBA" id="ARBA00023125"/>
    </source>
</evidence>
<feature type="domain" description="Homeobox" evidence="6">
    <location>
        <begin position="10"/>
        <end position="41"/>
    </location>
</feature>
<gene>
    <name evidence="7" type="ORF">PVAP13_4NG123501</name>
</gene>
<evidence type="ECO:0000256" key="3">
    <source>
        <dbReference type="ARBA" id="ARBA00023155"/>
    </source>
</evidence>
<evidence type="ECO:0000256" key="1">
    <source>
        <dbReference type="ARBA" id="ARBA00004123"/>
    </source>
</evidence>
<organism evidence="7 8">
    <name type="scientific">Panicum virgatum</name>
    <name type="common">Blackwell switchgrass</name>
    <dbReference type="NCBI Taxonomy" id="38727"/>
    <lineage>
        <taxon>Eukaryota</taxon>
        <taxon>Viridiplantae</taxon>
        <taxon>Streptophyta</taxon>
        <taxon>Embryophyta</taxon>
        <taxon>Tracheophyta</taxon>
        <taxon>Spermatophyta</taxon>
        <taxon>Magnoliopsida</taxon>
        <taxon>Liliopsida</taxon>
        <taxon>Poales</taxon>
        <taxon>Poaceae</taxon>
        <taxon>PACMAD clade</taxon>
        <taxon>Panicoideae</taxon>
        <taxon>Panicodae</taxon>
        <taxon>Paniceae</taxon>
        <taxon>Panicinae</taxon>
        <taxon>Panicum</taxon>
        <taxon>Panicum sect. Hiantes</taxon>
    </lineage>
</organism>
<dbReference type="GO" id="GO:0006355">
    <property type="term" value="P:regulation of DNA-templated transcription"/>
    <property type="evidence" value="ECO:0007669"/>
    <property type="project" value="InterPro"/>
</dbReference>
<dbReference type="Pfam" id="PF05920">
    <property type="entry name" value="Homeobox_KN"/>
    <property type="match status" value="1"/>
</dbReference>
<dbReference type="CDD" id="cd00086">
    <property type="entry name" value="homeodomain"/>
    <property type="match status" value="1"/>
</dbReference>
<dbReference type="InterPro" id="IPR001356">
    <property type="entry name" value="HD"/>
</dbReference>
<keyword evidence="3 5" id="KW-0371">Homeobox</keyword>
<feature type="DNA-binding region" description="Homeobox" evidence="5">
    <location>
        <begin position="12"/>
        <end position="42"/>
    </location>
</feature>
<evidence type="ECO:0000259" key="6">
    <source>
        <dbReference type="PROSITE" id="PS50071"/>
    </source>
</evidence>
<dbReference type="PROSITE" id="PS50071">
    <property type="entry name" value="HOMEOBOX_2"/>
    <property type="match status" value="1"/>
</dbReference>
<dbReference type="AlphaFoldDB" id="A0A8T0T0R4"/>
<evidence type="ECO:0000256" key="5">
    <source>
        <dbReference type="PROSITE-ProRule" id="PRU00108"/>
    </source>
</evidence>
<protein>
    <recommendedName>
        <fullName evidence="6">Homeobox domain-containing protein</fullName>
    </recommendedName>
</protein>
<name>A0A8T0T0R4_PANVG</name>
<dbReference type="InterPro" id="IPR008422">
    <property type="entry name" value="KN_HD"/>
</dbReference>
<dbReference type="EMBL" id="CM029044">
    <property type="protein sequence ID" value="KAG2604670.1"/>
    <property type="molecule type" value="Genomic_DNA"/>
</dbReference>